<dbReference type="PaxDb" id="667014-Thein_1802"/>
<accession>F8ABW6</accession>
<evidence type="ECO:0000256" key="1">
    <source>
        <dbReference type="SAM" id="Phobius"/>
    </source>
</evidence>
<keyword evidence="1" id="KW-0472">Membrane</keyword>
<protein>
    <submittedName>
        <fullName evidence="2">Methyl-accepting chemotaxis sensory transducer</fullName>
    </submittedName>
</protein>
<dbReference type="InParanoid" id="F8ABW6"/>
<sequence>MHRRKKLNLKIKWELQKWLLTRILLAIFVSVSVALLILYFFSHKEIGESFYKAHFTIKYVSDLLLPIILLSGVICLAIGIFLAIFLPQKIAGPIYRVEEDLKYIRVNKDFTKKISLRKDDQFKSLAQEINLLLSEIKKDLLAIEKNLEKIERDNSFNSKSQSLSAIKNIIKQYKL</sequence>
<dbReference type="OrthoDB" id="5405756at2"/>
<feature type="transmembrane region" description="Helical" evidence="1">
    <location>
        <begin position="63"/>
        <end position="86"/>
    </location>
</feature>
<feature type="transmembrane region" description="Helical" evidence="1">
    <location>
        <begin position="20"/>
        <end position="43"/>
    </location>
</feature>
<keyword evidence="3" id="KW-1185">Reference proteome</keyword>
<dbReference type="EMBL" id="CP002683">
    <property type="protein sequence ID" value="AEH45658.1"/>
    <property type="molecule type" value="Genomic_DNA"/>
</dbReference>
<dbReference type="Proteomes" id="UP000006793">
    <property type="component" value="Chromosome"/>
</dbReference>
<evidence type="ECO:0000313" key="3">
    <source>
        <dbReference type="Proteomes" id="UP000006793"/>
    </source>
</evidence>
<dbReference type="STRING" id="667014.Thein_1802"/>
<keyword evidence="1" id="KW-1133">Transmembrane helix</keyword>
<gene>
    <name evidence="2" type="ordered locus">Thein_1802</name>
</gene>
<dbReference type="HOGENOM" id="CLU_1501173_0_0_0"/>
<dbReference type="AlphaFoldDB" id="F8ABW6"/>
<reference evidence="3" key="1">
    <citation type="submission" date="2011-04" db="EMBL/GenBank/DDBJ databases">
        <title>The complete genome of Thermodesulfatator indicus DSM 15286.</title>
        <authorList>
            <person name="Lucas S."/>
            <person name="Copeland A."/>
            <person name="Lapidus A."/>
            <person name="Bruce D."/>
            <person name="Goodwin L."/>
            <person name="Pitluck S."/>
            <person name="Peters L."/>
            <person name="Kyrpides N."/>
            <person name="Mavromatis K."/>
            <person name="Pagani I."/>
            <person name="Ivanova N."/>
            <person name="Saunders L."/>
            <person name="Detter J.C."/>
            <person name="Tapia R."/>
            <person name="Han C."/>
            <person name="Land M."/>
            <person name="Hauser L."/>
            <person name="Markowitz V."/>
            <person name="Cheng J.-F."/>
            <person name="Hugenholtz P."/>
            <person name="Woyke T."/>
            <person name="Wu D."/>
            <person name="Spring S."/>
            <person name="Schroeder M."/>
            <person name="Brambilla E."/>
            <person name="Klenk H.-P."/>
            <person name="Eisen J.A."/>
        </authorList>
    </citation>
    <scope>NUCLEOTIDE SEQUENCE [LARGE SCALE GENOMIC DNA]</scope>
    <source>
        <strain evidence="3">DSM 15286 / JCM 11887 / CIR29812</strain>
    </source>
</reference>
<keyword evidence="1" id="KW-0812">Transmembrane</keyword>
<dbReference type="KEGG" id="tid:Thein_1802"/>
<organism evidence="2 3">
    <name type="scientific">Thermodesulfatator indicus (strain DSM 15286 / JCM 11887 / CIR29812)</name>
    <dbReference type="NCBI Taxonomy" id="667014"/>
    <lineage>
        <taxon>Bacteria</taxon>
        <taxon>Pseudomonadati</taxon>
        <taxon>Thermodesulfobacteriota</taxon>
        <taxon>Thermodesulfobacteria</taxon>
        <taxon>Thermodesulfobacteriales</taxon>
        <taxon>Thermodesulfatatoraceae</taxon>
        <taxon>Thermodesulfatator</taxon>
    </lineage>
</organism>
<reference evidence="2 3" key="2">
    <citation type="journal article" date="2012" name="Stand. Genomic Sci.">
        <title>Complete genome sequence of the thermophilic sulfate-reducing ocean bacterium Thermodesulfatator indicus type strain (CIR29812(T)).</title>
        <authorList>
            <person name="Anderson I."/>
            <person name="Saunders E."/>
            <person name="Lapidus A."/>
            <person name="Nolan M."/>
            <person name="Lucas S."/>
            <person name="Tice H."/>
            <person name="Del Rio T.G."/>
            <person name="Cheng J.F."/>
            <person name="Han C."/>
            <person name="Tapia R."/>
            <person name="Goodwin L.A."/>
            <person name="Pitluck S."/>
            <person name="Liolios K."/>
            <person name="Mavromatis K."/>
            <person name="Pagani I."/>
            <person name="Ivanova N."/>
            <person name="Mikhailova N."/>
            <person name="Pati A."/>
            <person name="Chen A."/>
            <person name="Palaniappan K."/>
            <person name="Land M."/>
            <person name="Hauser L."/>
            <person name="Jeffries C.D."/>
            <person name="Chang Y.J."/>
            <person name="Brambilla E.M."/>
            <person name="Rohde M."/>
            <person name="Spring S."/>
            <person name="Goker M."/>
            <person name="Detter J.C."/>
            <person name="Woyke T."/>
            <person name="Bristow J."/>
            <person name="Eisen J.A."/>
            <person name="Markowitz V."/>
            <person name="Hugenholtz P."/>
            <person name="Kyrpides N.C."/>
            <person name="Klenk H.P."/>
        </authorList>
    </citation>
    <scope>NUCLEOTIDE SEQUENCE [LARGE SCALE GENOMIC DNA]</scope>
    <source>
        <strain evidence="3">DSM 15286 / JCM 11887 / CIR29812</strain>
    </source>
</reference>
<dbReference type="eggNOG" id="COG5000">
    <property type="taxonomic scope" value="Bacteria"/>
</dbReference>
<dbReference type="RefSeq" id="WP_013908397.1">
    <property type="nucleotide sequence ID" value="NC_015681.1"/>
</dbReference>
<name>F8ABW6_THEID</name>
<evidence type="ECO:0000313" key="2">
    <source>
        <dbReference type="EMBL" id="AEH45658.1"/>
    </source>
</evidence>
<dbReference type="Gene3D" id="6.10.340.10">
    <property type="match status" value="1"/>
</dbReference>
<proteinExistence type="predicted"/>